<keyword evidence="1" id="KW-0614">Plasmid</keyword>
<dbReference type="Proteomes" id="UP001061991">
    <property type="component" value="Plasmid p_unnamed2"/>
</dbReference>
<evidence type="ECO:0000313" key="2">
    <source>
        <dbReference type="Proteomes" id="UP001061991"/>
    </source>
</evidence>
<name>A0ACD4CX75_9HYPH</name>
<accession>A0ACD4CX75</accession>
<proteinExistence type="predicted"/>
<evidence type="ECO:0000313" key="1">
    <source>
        <dbReference type="EMBL" id="UXN58139.1"/>
    </source>
</evidence>
<geneLocation type="plasmid" evidence="1 2">
    <name>p_unnamed2</name>
</geneLocation>
<dbReference type="EMBL" id="CP104971">
    <property type="protein sequence ID" value="UXN58139.1"/>
    <property type="molecule type" value="Genomic_DNA"/>
</dbReference>
<sequence length="88" mass="10013">MITDAVKDYTIIVYSEDVNDPVYWGRDVDKTIAAIKAHNEINVLIRDAGRPDGTVGWVMVLPGLLEHEQIADYSGRWIHEWHVVRGLV</sequence>
<gene>
    <name evidence="1" type="ORF">N8E88_04765</name>
</gene>
<organism evidence="1 2">
    <name type="scientific">Phyllobacterium zundukense</name>
    <dbReference type="NCBI Taxonomy" id="1867719"/>
    <lineage>
        <taxon>Bacteria</taxon>
        <taxon>Pseudomonadati</taxon>
        <taxon>Pseudomonadota</taxon>
        <taxon>Alphaproteobacteria</taxon>
        <taxon>Hyphomicrobiales</taxon>
        <taxon>Phyllobacteriaceae</taxon>
        <taxon>Phyllobacterium</taxon>
    </lineage>
</organism>
<protein>
    <submittedName>
        <fullName evidence="1">Uncharacterized protein</fullName>
    </submittedName>
</protein>
<keyword evidence="2" id="KW-1185">Reference proteome</keyword>
<reference evidence="1" key="1">
    <citation type="submission" date="2022-09" db="EMBL/GenBank/DDBJ databases">
        <title>Interaction between co-microsymbionts with complementary sets of symbiotic genes in legume-rhizobium systems.</title>
        <authorList>
            <person name="Safronova V."/>
            <person name="Sazanova A."/>
            <person name="Afonin A."/>
            <person name="Chirak E."/>
        </authorList>
    </citation>
    <scope>NUCLEOTIDE SEQUENCE</scope>
    <source>
        <strain evidence="1">A18/3m</strain>
    </source>
</reference>